<reference evidence="2" key="1">
    <citation type="submission" date="2017-11" db="EMBL/GenBank/DDBJ databases">
        <title>Three new genomes from thermophilic consortium.</title>
        <authorList>
            <person name="Quaggio R."/>
            <person name="Amgarten D."/>
            <person name="Setubal J.C."/>
        </authorList>
    </citation>
    <scope>NUCLEOTIDE SEQUENCE</scope>
    <source>
        <strain evidence="2">ZCTH01-B2</strain>
    </source>
</reference>
<dbReference type="CDD" id="cd04301">
    <property type="entry name" value="NAT_SF"/>
    <property type="match status" value="1"/>
</dbReference>
<dbReference type="Gene3D" id="3.40.630.30">
    <property type="match status" value="1"/>
</dbReference>
<evidence type="ECO:0000313" key="3">
    <source>
        <dbReference type="Proteomes" id="UP000732377"/>
    </source>
</evidence>
<gene>
    <name evidence="2" type="ORF">CWE10_14860</name>
</gene>
<evidence type="ECO:0000313" key="2">
    <source>
        <dbReference type="EMBL" id="MBY6277462.1"/>
    </source>
</evidence>
<dbReference type="InterPro" id="IPR000182">
    <property type="entry name" value="GNAT_dom"/>
</dbReference>
<accession>A0A953LKV9</accession>
<organism evidence="2 3">
    <name type="scientific">Symbiobacterium thermophilum</name>
    <dbReference type="NCBI Taxonomy" id="2734"/>
    <lineage>
        <taxon>Bacteria</taxon>
        <taxon>Bacillati</taxon>
        <taxon>Bacillota</taxon>
        <taxon>Clostridia</taxon>
        <taxon>Eubacteriales</taxon>
        <taxon>Symbiobacteriaceae</taxon>
        <taxon>Symbiobacterium</taxon>
    </lineage>
</organism>
<dbReference type="GO" id="GO:0016747">
    <property type="term" value="F:acyltransferase activity, transferring groups other than amino-acyl groups"/>
    <property type="evidence" value="ECO:0007669"/>
    <property type="project" value="InterPro"/>
</dbReference>
<comment type="caution">
    <text evidence="2">The sequence shown here is derived from an EMBL/GenBank/DDBJ whole genome shotgun (WGS) entry which is preliminary data.</text>
</comment>
<name>A0A953LKV9_SYMTR</name>
<evidence type="ECO:0000259" key="1">
    <source>
        <dbReference type="PROSITE" id="PS51186"/>
    </source>
</evidence>
<dbReference type="Pfam" id="PF00583">
    <property type="entry name" value="Acetyltransf_1"/>
    <property type="match status" value="1"/>
</dbReference>
<feature type="domain" description="N-acetyltransferase" evidence="1">
    <location>
        <begin position="24"/>
        <end position="163"/>
    </location>
</feature>
<dbReference type="PROSITE" id="PS51186">
    <property type="entry name" value="GNAT"/>
    <property type="match status" value="1"/>
</dbReference>
<dbReference type="AlphaFoldDB" id="A0A953LKV9"/>
<dbReference type="InterPro" id="IPR016181">
    <property type="entry name" value="Acyl_CoA_acyltransferase"/>
</dbReference>
<dbReference type="SUPFAM" id="SSF55729">
    <property type="entry name" value="Acyl-CoA N-acyltransferases (Nat)"/>
    <property type="match status" value="1"/>
</dbReference>
<proteinExistence type="predicted"/>
<dbReference type="EMBL" id="PIUK01000183">
    <property type="protein sequence ID" value="MBY6277462.1"/>
    <property type="molecule type" value="Genomic_DNA"/>
</dbReference>
<sequence length="163" mass="17241">MSGEGGGTVAVEVGLLTVAEWPWLVSRSAATAWAHVDPALRDRVNPQAVAARVEQNLRALLTRPGSAALVARAGGAAAGYLVVALVPDELTGLPVGLFYDIFVEPAYRGTGVSHRLTAAGEAHCRAWGASLVRRYIDPGNEPSLRHALREGCRIDRLSPVKVL</sequence>
<dbReference type="Proteomes" id="UP000732377">
    <property type="component" value="Unassembled WGS sequence"/>
</dbReference>
<protein>
    <recommendedName>
        <fullName evidence="1">N-acetyltransferase domain-containing protein</fullName>
    </recommendedName>
</protein>